<dbReference type="OrthoDB" id="9402762at2759"/>
<protein>
    <recommendedName>
        <fullName evidence="1">NAD-dependent epimerase/dehydratase domain-containing protein</fullName>
    </recommendedName>
</protein>
<dbReference type="Pfam" id="PF01370">
    <property type="entry name" value="Epimerase"/>
    <property type="match status" value="1"/>
</dbReference>
<dbReference type="EMBL" id="AQGS01000231">
    <property type="protein sequence ID" value="EPS41601.1"/>
    <property type="molecule type" value="Genomic_DNA"/>
</dbReference>
<dbReference type="HOGENOM" id="CLU_007383_1_10_1"/>
<sequence>MDQRRRPISGSSFLAIAVSHSWPTSLLAILPQSNPAWALLHTPAVAPRLHLPEHRYRQFIIRVIEFLTAVPCCINTPQPAYRNPAVLVTGGLGFVGSHVCLELLRREHRVIIIDDLSNSYSEAVGGIFRALGRDDDKNGGLRTVQLVDHIPVDYGNTKAVFSLLACYREKFEIMGVIHLAAFKSVAESVEYPEKCYENNVVKTVNFLRVLGGLGIANVVFASSAAVYGGLQQNGSSGDPLIEDMVPIYDSFNTKGSHQKEANGLSPYGISKLVGESLVSRFTAENTNRRSIVFRLFNPVGCDPSGYLKETPRDEKWCGGNVMQMILKTITGEKETFDLYGTDYFNEGSCDGTCVRDYVHVGDIAVAMVMGLEACFFHRTDSRQRCRVYNLASGKGVSVKQLIRSVEDHRGIVIRTRMRGRRKGDMAISIGSREKVTRELQWAPRMSLADICRDFCRCYGIASR</sequence>
<reference evidence="3" key="2">
    <citation type="submission" date="2013-04" db="EMBL/GenBank/DDBJ databases">
        <title>Genomic mechanisms accounting for the adaptation to parasitism in nematode-trapping fungi.</title>
        <authorList>
            <person name="Ahren D.G."/>
        </authorList>
    </citation>
    <scope>NUCLEOTIDE SEQUENCE [LARGE SCALE GENOMIC DNA]</scope>
    <source>
        <strain evidence="3">CBS 200.50</strain>
    </source>
</reference>
<comment type="caution">
    <text evidence="2">The sequence shown here is derived from an EMBL/GenBank/DDBJ whole genome shotgun (WGS) entry which is preliminary data.</text>
</comment>
<dbReference type="Proteomes" id="UP000015100">
    <property type="component" value="Unassembled WGS sequence"/>
</dbReference>
<dbReference type="InterPro" id="IPR036291">
    <property type="entry name" value="NAD(P)-bd_dom_sf"/>
</dbReference>
<dbReference type="eggNOG" id="KOG1371">
    <property type="taxonomic scope" value="Eukaryota"/>
</dbReference>
<dbReference type="Gene3D" id="3.90.25.10">
    <property type="entry name" value="UDP-galactose 4-epimerase, domain 1"/>
    <property type="match status" value="1"/>
</dbReference>
<dbReference type="InterPro" id="IPR001509">
    <property type="entry name" value="Epimerase_deHydtase"/>
</dbReference>
<feature type="domain" description="NAD-dependent epimerase/dehydratase" evidence="1">
    <location>
        <begin position="86"/>
        <end position="373"/>
    </location>
</feature>
<gene>
    <name evidence="2" type="ORF">H072_4476</name>
</gene>
<dbReference type="OMA" id="DMGVMIL"/>
<name>S8AKC4_DACHA</name>
<dbReference type="PANTHER" id="PTHR43725">
    <property type="entry name" value="UDP-GLUCOSE 4-EPIMERASE"/>
    <property type="match status" value="1"/>
</dbReference>
<proteinExistence type="predicted"/>
<reference evidence="2 3" key="1">
    <citation type="journal article" date="2013" name="PLoS Genet.">
        <title>Genomic mechanisms accounting for the adaptation to parasitism in nematode-trapping fungi.</title>
        <authorList>
            <person name="Meerupati T."/>
            <person name="Andersson K.M."/>
            <person name="Friman E."/>
            <person name="Kumar D."/>
            <person name="Tunlid A."/>
            <person name="Ahren D."/>
        </authorList>
    </citation>
    <scope>NUCLEOTIDE SEQUENCE [LARGE SCALE GENOMIC DNA]</scope>
    <source>
        <strain evidence="2 3">CBS 200.50</strain>
    </source>
</reference>
<evidence type="ECO:0000259" key="1">
    <source>
        <dbReference type="Pfam" id="PF01370"/>
    </source>
</evidence>
<dbReference type="STRING" id="1284197.S8AKC4"/>
<dbReference type="SUPFAM" id="SSF51735">
    <property type="entry name" value="NAD(P)-binding Rossmann-fold domains"/>
    <property type="match status" value="1"/>
</dbReference>
<organism evidence="2 3">
    <name type="scientific">Dactylellina haptotyla (strain CBS 200.50)</name>
    <name type="common">Nematode-trapping fungus</name>
    <name type="synonym">Monacrosporium haptotylum</name>
    <dbReference type="NCBI Taxonomy" id="1284197"/>
    <lineage>
        <taxon>Eukaryota</taxon>
        <taxon>Fungi</taxon>
        <taxon>Dikarya</taxon>
        <taxon>Ascomycota</taxon>
        <taxon>Pezizomycotina</taxon>
        <taxon>Orbiliomycetes</taxon>
        <taxon>Orbiliales</taxon>
        <taxon>Orbiliaceae</taxon>
        <taxon>Dactylellina</taxon>
    </lineage>
</organism>
<keyword evidence="3" id="KW-1185">Reference proteome</keyword>
<evidence type="ECO:0000313" key="3">
    <source>
        <dbReference type="Proteomes" id="UP000015100"/>
    </source>
</evidence>
<accession>S8AKC4</accession>
<dbReference type="Gene3D" id="3.40.50.720">
    <property type="entry name" value="NAD(P)-binding Rossmann-like Domain"/>
    <property type="match status" value="1"/>
</dbReference>
<evidence type="ECO:0000313" key="2">
    <source>
        <dbReference type="EMBL" id="EPS41601.1"/>
    </source>
</evidence>
<dbReference type="AlphaFoldDB" id="S8AKC4"/>